<dbReference type="Pfam" id="PF18144">
    <property type="entry name" value="SMODS"/>
    <property type="match status" value="1"/>
</dbReference>
<gene>
    <name evidence="2" type="ORF">HPU229334_09715</name>
</gene>
<dbReference type="Gene3D" id="3.30.460.10">
    <property type="entry name" value="Beta Polymerase, domain 2"/>
    <property type="match status" value="1"/>
</dbReference>
<dbReference type="GO" id="GO:0016779">
    <property type="term" value="F:nucleotidyltransferase activity"/>
    <property type="evidence" value="ECO:0007669"/>
    <property type="project" value="InterPro"/>
</dbReference>
<proteinExistence type="predicted"/>
<dbReference type="GO" id="GO:0051607">
    <property type="term" value="P:defense response to virus"/>
    <property type="evidence" value="ECO:0007669"/>
    <property type="project" value="UniProtKB-KW"/>
</dbReference>
<dbReference type="PATRIC" id="fig|35818.11.peg.1921"/>
<evidence type="ECO:0000256" key="1">
    <source>
        <dbReference type="ARBA" id="ARBA00023118"/>
    </source>
</evidence>
<protein>
    <recommendedName>
        <fullName evidence="4">Nucleotidyltransferase</fullName>
    </recommendedName>
</protein>
<dbReference type="Proteomes" id="UP000037997">
    <property type="component" value="Unassembled WGS sequence"/>
</dbReference>
<dbReference type="SUPFAM" id="SSF81301">
    <property type="entry name" value="Nucleotidyltransferase"/>
    <property type="match status" value="1"/>
</dbReference>
<dbReference type="InterPro" id="IPR006116">
    <property type="entry name" value="NT_2-5OAS_ClassI-CCAase"/>
</dbReference>
<evidence type="ECO:0000313" key="2">
    <source>
        <dbReference type="EMBL" id="KPH55211.1"/>
    </source>
</evidence>
<evidence type="ECO:0000313" key="3">
    <source>
        <dbReference type="Proteomes" id="UP000037997"/>
    </source>
</evidence>
<accession>A0A0N0LSW2</accession>
<dbReference type="EMBL" id="JNOC01000051">
    <property type="protein sequence ID" value="KPH55211.1"/>
    <property type="molecule type" value="Genomic_DNA"/>
</dbReference>
<organism evidence="2 3">
    <name type="scientific">Helicobacter pullorum</name>
    <dbReference type="NCBI Taxonomy" id="35818"/>
    <lineage>
        <taxon>Bacteria</taxon>
        <taxon>Pseudomonadati</taxon>
        <taxon>Campylobacterota</taxon>
        <taxon>Epsilonproteobacteria</taxon>
        <taxon>Campylobacterales</taxon>
        <taxon>Helicobacteraceae</taxon>
        <taxon>Helicobacter</taxon>
    </lineage>
</organism>
<sequence>MIVNSYLNDLAQRAIVRNNEKESIQISIDTILQRLKGYDENVDMFSPKKHQIDKTLIFGSYKRKTMLSRIFDDNSDVDIMVVFGKKFQGFYSLEPRNAKTKSPKTYLNYLKDFAENKYPTSLRRQDFPTIVLELNHIKFDLVPAIIDDWGQYKIPRKRTSSDFCQIDEWIPTNPNDLDGALSNNQTLRRLVRVAKIWNAKQGYIYELEKWIIHNSFYGNPNENLAQHFYRFCELLPINLNLSQENQRKIQKLKDSAKNAKYSDDKSTIQDLFE</sequence>
<comment type="caution">
    <text evidence="2">The sequence shown here is derived from an EMBL/GenBank/DDBJ whole genome shotgun (WGS) entry which is preliminary data.</text>
</comment>
<dbReference type="InterPro" id="IPR043519">
    <property type="entry name" value="NT_sf"/>
</dbReference>
<keyword evidence="1" id="KW-0051">Antiviral defense</keyword>
<dbReference type="AlphaFoldDB" id="A0A0N0LSW2"/>
<name>A0A0N0LSW2_9HELI</name>
<dbReference type="RefSeq" id="WP_054198366.1">
    <property type="nucleotide sequence ID" value="NZ_JNOC01000051.1"/>
</dbReference>
<reference evidence="2 3" key="1">
    <citation type="submission" date="2014-06" db="EMBL/GenBank/DDBJ databases">
        <title>Helicobacter pullorum isolates in fresh chicken meat - phenotypic and genotypic features.</title>
        <authorList>
            <person name="Borges V."/>
            <person name="Santos A."/>
            <person name="Correia C.B."/>
            <person name="Saraiva M."/>
            <person name="Menard A."/>
            <person name="Vieira L."/>
            <person name="Sampaio D.A."/>
            <person name="Gomes J.P."/>
            <person name="Oleastro M."/>
        </authorList>
    </citation>
    <scope>NUCLEOTIDE SEQUENCE [LARGE SCALE GENOMIC DNA]</scope>
    <source>
        <strain evidence="2 3">229334/12</strain>
    </source>
</reference>
<evidence type="ECO:0008006" key="4">
    <source>
        <dbReference type="Google" id="ProtNLM"/>
    </source>
</evidence>
<dbReference type="CDD" id="cd05400">
    <property type="entry name" value="NT_2-5OAS_ClassI-CCAase"/>
    <property type="match status" value="1"/>
</dbReference>